<evidence type="ECO:0000313" key="3">
    <source>
        <dbReference type="EMBL" id="KAE8160994.1"/>
    </source>
</evidence>
<accession>A0A5N6UQT2</accession>
<gene>
    <name evidence="3" type="ORF">BDV40DRAFT_301845</name>
</gene>
<dbReference type="Gene3D" id="3.10.310.10">
    <property type="entry name" value="Diaminopimelate Epimerase, Chain A, domain 1"/>
    <property type="match status" value="1"/>
</dbReference>
<protein>
    <submittedName>
        <fullName evidence="3">Uncharacterized protein</fullName>
    </submittedName>
</protein>
<sequence>MTSFHPETFRQVDITVFNTLTQQILVETVHVASGGKFSEERDYSIQEGCIDEADSEILPFSLDPSLQITGAVCLGTTLSIPATVAWRLIQRRTQSSGLLKRPSGLMDVEAKLETHENGETSVGSVSVFRTAR</sequence>
<evidence type="ECO:0000256" key="2">
    <source>
        <dbReference type="ARBA" id="ARBA00023235"/>
    </source>
</evidence>
<dbReference type="EMBL" id="ML738649">
    <property type="protein sequence ID" value="KAE8160994.1"/>
    <property type="molecule type" value="Genomic_DNA"/>
</dbReference>
<reference evidence="3 4" key="1">
    <citation type="submission" date="2019-04" db="EMBL/GenBank/DDBJ databases">
        <title>Friends and foes A comparative genomics study of 23 Aspergillus species from section Flavi.</title>
        <authorList>
            <consortium name="DOE Joint Genome Institute"/>
            <person name="Kjaerbolling I."/>
            <person name="Vesth T."/>
            <person name="Frisvad J.C."/>
            <person name="Nybo J.L."/>
            <person name="Theobald S."/>
            <person name="Kildgaard S."/>
            <person name="Isbrandt T."/>
            <person name="Kuo A."/>
            <person name="Sato A."/>
            <person name="Lyhne E.K."/>
            <person name="Kogle M.E."/>
            <person name="Wiebenga A."/>
            <person name="Kun R.S."/>
            <person name="Lubbers R.J."/>
            <person name="Makela M.R."/>
            <person name="Barry K."/>
            <person name="Chovatia M."/>
            <person name="Clum A."/>
            <person name="Daum C."/>
            <person name="Haridas S."/>
            <person name="He G."/>
            <person name="LaButti K."/>
            <person name="Lipzen A."/>
            <person name="Mondo S."/>
            <person name="Riley R."/>
            <person name="Salamov A."/>
            <person name="Simmons B.A."/>
            <person name="Magnuson J.K."/>
            <person name="Henrissat B."/>
            <person name="Mortensen U.H."/>
            <person name="Larsen T.O."/>
            <person name="Devries R.P."/>
            <person name="Grigoriev I.V."/>
            <person name="Machida M."/>
            <person name="Baker S.E."/>
            <person name="Andersen M.R."/>
        </authorList>
    </citation>
    <scope>NUCLEOTIDE SEQUENCE [LARGE SCALE GENOMIC DNA]</scope>
    <source>
        <strain evidence="3 4">CBS 117626</strain>
    </source>
</reference>
<proteinExistence type="inferred from homology"/>
<dbReference type="SUPFAM" id="SSF54506">
    <property type="entry name" value="Diaminopimelate epimerase-like"/>
    <property type="match status" value="1"/>
</dbReference>
<dbReference type="InterPro" id="IPR007400">
    <property type="entry name" value="PrpF-like"/>
</dbReference>
<dbReference type="Pfam" id="PF04303">
    <property type="entry name" value="PrpF"/>
    <property type="match status" value="1"/>
</dbReference>
<dbReference type="AlphaFoldDB" id="A0A5N6UQT2"/>
<organism evidence="3 4">
    <name type="scientific">Aspergillus tamarii</name>
    <dbReference type="NCBI Taxonomy" id="41984"/>
    <lineage>
        <taxon>Eukaryota</taxon>
        <taxon>Fungi</taxon>
        <taxon>Dikarya</taxon>
        <taxon>Ascomycota</taxon>
        <taxon>Pezizomycotina</taxon>
        <taxon>Eurotiomycetes</taxon>
        <taxon>Eurotiomycetidae</taxon>
        <taxon>Eurotiales</taxon>
        <taxon>Aspergillaceae</taxon>
        <taxon>Aspergillus</taxon>
        <taxon>Aspergillus subgen. Circumdati</taxon>
    </lineage>
</organism>
<comment type="similarity">
    <text evidence="1">Belongs to the PrpF family.</text>
</comment>
<evidence type="ECO:0000313" key="4">
    <source>
        <dbReference type="Proteomes" id="UP000326950"/>
    </source>
</evidence>
<keyword evidence="2" id="KW-0413">Isomerase</keyword>
<keyword evidence="4" id="KW-1185">Reference proteome</keyword>
<dbReference type="GO" id="GO:0016853">
    <property type="term" value="F:isomerase activity"/>
    <property type="evidence" value="ECO:0007669"/>
    <property type="project" value="UniProtKB-KW"/>
</dbReference>
<evidence type="ECO:0000256" key="1">
    <source>
        <dbReference type="ARBA" id="ARBA00007673"/>
    </source>
</evidence>
<name>A0A5N6UQT2_ASPTM</name>
<dbReference type="Proteomes" id="UP000326950">
    <property type="component" value="Unassembled WGS sequence"/>
</dbReference>
<dbReference type="OrthoDB" id="10267539at2759"/>